<evidence type="ECO:0000313" key="3">
    <source>
        <dbReference type="EMBL" id="WFD18358.1"/>
    </source>
</evidence>
<organism evidence="3 4">
    <name type="scientific">Malassezia caprae</name>
    <dbReference type="NCBI Taxonomy" id="1381934"/>
    <lineage>
        <taxon>Eukaryota</taxon>
        <taxon>Fungi</taxon>
        <taxon>Dikarya</taxon>
        <taxon>Basidiomycota</taxon>
        <taxon>Ustilaginomycotina</taxon>
        <taxon>Malasseziomycetes</taxon>
        <taxon>Malasseziales</taxon>
        <taxon>Malasseziaceae</taxon>
        <taxon>Malassezia</taxon>
    </lineage>
</organism>
<dbReference type="SUPFAM" id="SSF50978">
    <property type="entry name" value="WD40 repeat-like"/>
    <property type="match status" value="1"/>
</dbReference>
<gene>
    <name evidence="3" type="ORF">MCAP1_000560</name>
</gene>
<dbReference type="EMBL" id="CP119908">
    <property type="protein sequence ID" value="WFD18358.1"/>
    <property type="molecule type" value="Genomic_DNA"/>
</dbReference>
<reference evidence="3" key="1">
    <citation type="submission" date="2023-03" db="EMBL/GenBank/DDBJ databases">
        <title>Mating type loci evolution in Malassezia.</title>
        <authorList>
            <person name="Coelho M.A."/>
        </authorList>
    </citation>
    <scope>NUCLEOTIDE SEQUENCE</scope>
    <source>
        <strain evidence="3">CBS 10434</strain>
    </source>
</reference>
<name>A0AAF0E3Y6_9BASI</name>
<feature type="repeat" description="WD" evidence="1">
    <location>
        <begin position="59"/>
        <end position="100"/>
    </location>
</feature>
<proteinExistence type="predicted"/>
<dbReference type="Pfam" id="PF05705">
    <property type="entry name" value="DUF829"/>
    <property type="match status" value="1"/>
</dbReference>
<keyword evidence="4" id="KW-1185">Reference proteome</keyword>
<protein>
    <submittedName>
        <fullName evidence="3">Uncharacterized protein</fullName>
    </submittedName>
</protein>
<evidence type="ECO:0000256" key="2">
    <source>
        <dbReference type="SAM" id="MobiDB-lite"/>
    </source>
</evidence>
<feature type="region of interest" description="Disordered" evidence="2">
    <location>
        <begin position="323"/>
        <end position="355"/>
    </location>
</feature>
<dbReference type="AlphaFoldDB" id="A0AAF0E3Y6"/>
<dbReference type="PROSITE" id="PS50082">
    <property type="entry name" value="WD_REPEATS_2"/>
    <property type="match status" value="1"/>
</dbReference>
<evidence type="ECO:0000256" key="1">
    <source>
        <dbReference type="PROSITE-ProRule" id="PRU00221"/>
    </source>
</evidence>
<evidence type="ECO:0000313" key="4">
    <source>
        <dbReference type="Proteomes" id="UP001220961"/>
    </source>
</evidence>
<feature type="region of interest" description="Disordered" evidence="2">
    <location>
        <begin position="94"/>
        <end position="128"/>
    </location>
</feature>
<dbReference type="InterPro" id="IPR008547">
    <property type="entry name" value="DUF829_TMEM53"/>
</dbReference>
<dbReference type="InterPro" id="IPR036322">
    <property type="entry name" value="WD40_repeat_dom_sf"/>
</dbReference>
<sequence>MSLWDADKFDCLMDEIEVRKPTSFRPPWVTDYVIDTSATVPFPIQGNGSAVGLYVGDQELAHSDIVRCVLWDDANQQLYTGGEDGRILAWSMQQSEPPEAAVPPPSEPGTAHGGRPRLTGIDSSKRRYSPRMFPHATVLVLLSTLQTTFLSRPSATRSTAQLIKDELLRAGRDASETGAQAAPQMAVHYFSNGGMATLSTMMKHLHDMHPDMPSPMATIFDCVPGVLTEPIFRDAATMSDAPGSWKYWLHVALVRLYFLRMSWFGYGYQPMDNVETAKKYQNIPSTWHWAMQRPVSHKLPPRLYLNTLADAFISPASVTEHAAEAQRVNGESPAHSYATDGLEYAEPLPNGPPVP</sequence>
<accession>A0AAF0E3Y6</accession>
<dbReference type="Proteomes" id="UP001220961">
    <property type="component" value="Chromosome 1"/>
</dbReference>
<dbReference type="InterPro" id="IPR001680">
    <property type="entry name" value="WD40_rpt"/>
</dbReference>
<keyword evidence="1" id="KW-0853">WD repeat</keyword>
<dbReference type="PROSITE" id="PS50294">
    <property type="entry name" value="WD_REPEATS_REGION"/>
    <property type="match status" value="1"/>
</dbReference>